<feature type="region of interest" description="Disordered" evidence="15">
    <location>
        <begin position="211"/>
        <end position="230"/>
    </location>
</feature>
<protein>
    <recommendedName>
        <fullName evidence="14">Peroxidase</fullName>
        <ecNumber evidence="14">1.11.1.7</ecNumber>
    </recommendedName>
</protein>
<evidence type="ECO:0000256" key="9">
    <source>
        <dbReference type="ARBA" id="ARBA00023324"/>
    </source>
</evidence>
<feature type="binding site" evidence="12">
    <location>
        <position position="54"/>
    </location>
    <ligand>
        <name>Ca(2+)</name>
        <dbReference type="ChEBI" id="CHEBI:29108"/>
        <label>1</label>
    </ligand>
</feature>
<feature type="site" description="Transition state stabilizer" evidence="13">
    <location>
        <position position="46"/>
    </location>
</feature>
<reference evidence="17" key="2">
    <citation type="submission" date="2008-12" db="EMBL/GenBank/DDBJ databases">
        <title>Improved gene annotation of the rice (Oryza sativa) genomes.</title>
        <authorList>
            <person name="Wang J."/>
            <person name="Li R."/>
            <person name="Fan W."/>
            <person name="Huang Q."/>
            <person name="Zhang J."/>
            <person name="Zhou Y."/>
            <person name="Hu Y."/>
            <person name="Zi S."/>
            <person name="Li J."/>
            <person name="Ni P."/>
            <person name="Zheng H."/>
            <person name="Zhang Y."/>
            <person name="Zhao M."/>
            <person name="Hao Q."/>
            <person name="McDermott J."/>
            <person name="Samudrala R."/>
            <person name="Kristiansen K."/>
            <person name="Wong G.K.-S."/>
        </authorList>
    </citation>
    <scope>NUCLEOTIDE SEQUENCE</scope>
</reference>
<evidence type="ECO:0000256" key="3">
    <source>
        <dbReference type="ARBA" id="ARBA00022559"/>
    </source>
</evidence>
<dbReference type="GO" id="GO:0020037">
    <property type="term" value="F:heme binding"/>
    <property type="evidence" value="ECO:0007669"/>
    <property type="project" value="UniProtKB-UniRule"/>
</dbReference>
<comment type="similarity">
    <text evidence="14">Belongs to the peroxidase family. Classical plant (class III) peroxidase subfamily.</text>
</comment>
<feature type="binding site" description="axial binding residue" evidence="12">
    <location>
        <position position="180"/>
    </location>
    <ligand>
        <name>heme b</name>
        <dbReference type="ChEBI" id="CHEBI:60344"/>
    </ligand>
    <ligandPart>
        <name>Fe</name>
        <dbReference type="ChEBI" id="CHEBI:18248"/>
    </ligandPart>
</feature>
<feature type="region of interest" description="Disordered" evidence="15">
    <location>
        <begin position="125"/>
        <end position="146"/>
    </location>
</feature>
<dbReference type="PRINTS" id="PR00461">
    <property type="entry name" value="PLPEROXIDASE"/>
</dbReference>
<dbReference type="EMBL" id="CM000142">
    <property type="protein sequence ID" value="EEE62900.1"/>
    <property type="molecule type" value="Genomic_DNA"/>
</dbReference>
<dbReference type="Gene3D" id="1.10.520.10">
    <property type="match status" value="1"/>
</dbReference>
<dbReference type="PROSITE" id="PS50873">
    <property type="entry name" value="PEROXIDASE_4"/>
    <property type="match status" value="1"/>
</dbReference>
<evidence type="ECO:0000256" key="10">
    <source>
        <dbReference type="PIRSR" id="PIRSR600823-1"/>
    </source>
</evidence>
<evidence type="ECO:0000256" key="7">
    <source>
        <dbReference type="ARBA" id="ARBA00023002"/>
    </source>
</evidence>
<feature type="compositionally biased region" description="Low complexity" evidence="15">
    <location>
        <begin position="125"/>
        <end position="135"/>
    </location>
</feature>
<organism evidence="17">
    <name type="scientific">Oryza sativa subsp. japonica</name>
    <name type="common">Rice</name>
    <dbReference type="NCBI Taxonomy" id="39947"/>
    <lineage>
        <taxon>Eukaryota</taxon>
        <taxon>Viridiplantae</taxon>
        <taxon>Streptophyta</taxon>
        <taxon>Embryophyta</taxon>
        <taxon>Tracheophyta</taxon>
        <taxon>Spermatophyta</taxon>
        <taxon>Magnoliopsida</taxon>
        <taxon>Liliopsida</taxon>
        <taxon>Poales</taxon>
        <taxon>Poaceae</taxon>
        <taxon>BOP clade</taxon>
        <taxon>Oryzoideae</taxon>
        <taxon>Oryzeae</taxon>
        <taxon>Oryzinae</taxon>
        <taxon>Oryza</taxon>
        <taxon>Oryza sativa</taxon>
    </lineage>
</organism>
<dbReference type="Pfam" id="PF00141">
    <property type="entry name" value="peroxidase"/>
    <property type="match status" value="1"/>
</dbReference>
<evidence type="ECO:0000256" key="2">
    <source>
        <dbReference type="ARBA" id="ARBA00006873"/>
    </source>
</evidence>
<keyword evidence="7 14" id="KW-0560">Oxidoreductase</keyword>
<feature type="binding site" evidence="12">
    <location>
        <position position="60"/>
    </location>
    <ligand>
        <name>Ca(2+)</name>
        <dbReference type="ChEBI" id="CHEBI:29108"/>
        <label>1</label>
    </ligand>
</feature>
<comment type="subcellular location">
    <subcellularLocation>
        <location evidence="14">Secreted</location>
    </subcellularLocation>
</comment>
<dbReference type="PANTHER" id="PTHR31517:SF81">
    <property type="entry name" value="PEROXIDASE"/>
    <property type="match status" value="1"/>
</dbReference>
<evidence type="ECO:0000256" key="8">
    <source>
        <dbReference type="ARBA" id="ARBA00023004"/>
    </source>
</evidence>
<sequence>MAAGAGAGGLSGDYYRRSCPQLELVVDMALAPVFAVDQTSPAALLRLFFHDCQVQDFTGSILVKIRRTREHKLRSLASNRNFGIRNLRTIGLFKAALERPWPGQVSCAQIVVLAPRSALGEAGGPRIRGLPLGRRTPTPASPERADAMLPDSFLGIDGGVAMFQSKGMTVEETVAILGGHTLGGGHCATVDTGAARARALRRRVRGGAPACVPRRRAAGGGGGRARPQRRDAELVRQPLLLECGVRARHLRRRRRGSPRRAHGGARAAVRGGRAPLLPGLLVGVREARHERGAHRRRRGDQEALRRRQPLIGLLRADLKLKLKIVILKM</sequence>
<dbReference type="InterPro" id="IPR000823">
    <property type="entry name" value="Peroxidase_pln"/>
</dbReference>
<evidence type="ECO:0000259" key="16">
    <source>
        <dbReference type="PROSITE" id="PS50873"/>
    </source>
</evidence>
<feature type="active site" description="Proton acceptor" evidence="10">
    <location>
        <position position="50"/>
    </location>
</feature>
<dbReference type="GO" id="GO:0006979">
    <property type="term" value="P:response to oxidative stress"/>
    <property type="evidence" value="ECO:0007669"/>
    <property type="project" value="UniProtKB-UniRule"/>
</dbReference>
<dbReference type="InterPro" id="IPR010255">
    <property type="entry name" value="Haem_peroxidase_sf"/>
</dbReference>
<keyword evidence="6 12" id="KW-0106">Calcium</keyword>
<evidence type="ECO:0000256" key="5">
    <source>
        <dbReference type="ARBA" id="ARBA00022723"/>
    </source>
</evidence>
<feature type="domain" description="Plant heme peroxidase family profile" evidence="16">
    <location>
        <begin position="9"/>
        <end position="190"/>
    </location>
</feature>
<dbReference type="EC" id="1.11.1.7" evidence="14"/>
<reference evidence="17" key="1">
    <citation type="journal article" date="2005" name="PLoS Biol.">
        <title>The genomes of Oryza sativa: a history of duplications.</title>
        <authorList>
            <person name="Yu J."/>
            <person name="Wang J."/>
            <person name="Lin W."/>
            <person name="Li S."/>
            <person name="Li H."/>
            <person name="Zhou J."/>
            <person name="Ni P."/>
            <person name="Dong W."/>
            <person name="Hu S."/>
            <person name="Zeng C."/>
            <person name="Zhang J."/>
            <person name="Zhang Y."/>
            <person name="Li R."/>
            <person name="Xu Z."/>
            <person name="Li S."/>
            <person name="Li X."/>
            <person name="Zheng H."/>
            <person name="Cong L."/>
            <person name="Lin L."/>
            <person name="Yin J."/>
            <person name="Geng J."/>
            <person name="Li G."/>
            <person name="Shi J."/>
            <person name="Liu J."/>
            <person name="Lv H."/>
            <person name="Li J."/>
            <person name="Wang J."/>
            <person name="Deng Y."/>
            <person name="Ran L."/>
            <person name="Shi X."/>
            <person name="Wang X."/>
            <person name="Wu Q."/>
            <person name="Li C."/>
            <person name="Ren X."/>
            <person name="Wang J."/>
            <person name="Wang X."/>
            <person name="Li D."/>
            <person name="Liu D."/>
            <person name="Zhang X."/>
            <person name="Ji Z."/>
            <person name="Zhao W."/>
            <person name="Sun Y."/>
            <person name="Zhang Z."/>
            <person name="Bao J."/>
            <person name="Han Y."/>
            <person name="Dong L."/>
            <person name="Ji J."/>
            <person name="Chen P."/>
            <person name="Wu S."/>
            <person name="Liu J."/>
            <person name="Xiao Y."/>
            <person name="Bu D."/>
            <person name="Tan J."/>
            <person name="Yang L."/>
            <person name="Ye C."/>
            <person name="Zhang J."/>
            <person name="Xu J."/>
            <person name="Zhou Y."/>
            <person name="Yu Y."/>
            <person name="Zhang B."/>
            <person name="Zhuang S."/>
            <person name="Wei H."/>
            <person name="Liu B."/>
            <person name="Lei M."/>
            <person name="Yu H."/>
            <person name="Li Y."/>
            <person name="Xu H."/>
            <person name="Wei S."/>
            <person name="He X."/>
            <person name="Fang L."/>
            <person name="Zhang Z."/>
            <person name="Zhang Y."/>
            <person name="Huang X."/>
            <person name="Su Z."/>
            <person name="Tong W."/>
            <person name="Li J."/>
            <person name="Tong Z."/>
            <person name="Li S."/>
            <person name="Ye J."/>
            <person name="Wang L."/>
            <person name="Fang L."/>
            <person name="Lei T."/>
            <person name="Chen C."/>
            <person name="Chen H."/>
            <person name="Xu Z."/>
            <person name="Li H."/>
            <person name="Huang H."/>
            <person name="Zhang F."/>
            <person name="Xu H."/>
            <person name="Li N."/>
            <person name="Zhao C."/>
            <person name="Li S."/>
            <person name="Dong L."/>
            <person name="Huang Y."/>
            <person name="Li L."/>
            <person name="Xi Y."/>
            <person name="Qi Q."/>
            <person name="Li W."/>
            <person name="Zhang B."/>
            <person name="Hu W."/>
            <person name="Zhang Y."/>
            <person name="Tian X."/>
            <person name="Jiao Y."/>
            <person name="Liang X."/>
            <person name="Jin J."/>
            <person name="Gao L."/>
            <person name="Zheng W."/>
            <person name="Hao B."/>
            <person name="Liu S."/>
            <person name="Wang W."/>
            <person name="Yuan L."/>
            <person name="Cao M."/>
            <person name="McDermott J."/>
            <person name="Samudrala R."/>
            <person name="Wang J."/>
            <person name="Wong G.K."/>
            <person name="Yang H."/>
        </authorList>
    </citation>
    <scope>NUCLEOTIDE SEQUENCE [LARGE SCALE GENOMIC DNA]</scope>
</reference>
<keyword evidence="5 12" id="KW-0479">Metal-binding</keyword>
<dbReference type="Proteomes" id="UP000007752">
    <property type="component" value="Chromosome 5"/>
</dbReference>
<feature type="binding site" evidence="11">
    <location>
        <position position="150"/>
    </location>
    <ligand>
        <name>substrate</name>
    </ligand>
</feature>
<evidence type="ECO:0000313" key="17">
    <source>
        <dbReference type="EMBL" id="EEE62900.1"/>
    </source>
</evidence>
<dbReference type="GO" id="GO:0046872">
    <property type="term" value="F:metal ion binding"/>
    <property type="evidence" value="ECO:0007669"/>
    <property type="project" value="UniProtKB-UniRule"/>
</dbReference>
<accession>B9FJB2</accession>
<keyword evidence="3 14" id="KW-0575">Peroxidase</keyword>
<dbReference type="GO" id="GO:0140825">
    <property type="term" value="F:lactoperoxidase activity"/>
    <property type="evidence" value="ECO:0007669"/>
    <property type="project" value="UniProtKB-EC"/>
</dbReference>
<comment type="similarity">
    <text evidence="2">Belongs to the peroxidase family. Ascorbate peroxidase subfamily.</text>
</comment>
<dbReference type="InterPro" id="IPR019793">
    <property type="entry name" value="Peroxidases_heam-ligand_BS"/>
</dbReference>
<evidence type="ECO:0000256" key="14">
    <source>
        <dbReference type="RuleBase" id="RU362060"/>
    </source>
</evidence>
<evidence type="ECO:0000256" key="15">
    <source>
        <dbReference type="SAM" id="MobiDB-lite"/>
    </source>
</evidence>
<dbReference type="GO" id="GO:0042744">
    <property type="term" value="P:hydrogen peroxide catabolic process"/>
    <property type="evidence" value="ECO:0007669"/>
    <property type="project" value="UniProtKB-KW"/>
</dbReference>
<dbReference type="GO" id="GO:0005576">
    <property type="term" value="C:extracellular region"/>
    <property type="evidence" value="ECO:0007669"/>
    <property type="project" value="UniProtKB-SubCell"/>
</dbReference>
<evidence type="ECO:0000256" key="4">
    <source>
        <dbReference type="ARBA" id="ARBA00022617"/>
    </source>
</evidence>
<dbReference type="PROSITE" id="PS00435">
    <property type="entry name" value="PEROXIDASE_1"/>
    <property type="match status" value="1"/>
</dbReference>
<evidence type="ECO:0000256" key="1">
    <source>
        <dbReference type="ARBA" id="ARBA00000189"/>
    </source>
</evidence>
<keyword evidence="4 14" id="KW-0349">Heme</keyword>
<dbReference type="Gene3D" id="1.10.420.10">
    <property type="entry name" value="Peroxidase, domain 2"/>
    <property type="match status" value="1"/>
</dbReference>
<dbReference type="InterPro" id="IPR002016">
    <property type="entry name" value="Haem_peroxidase"/>
</dbReference>
<comment type="cofactor">
    <cofactor evidence="12 14">
        <name>heme b</name>
        <dbReference type="ChEBI" id="CHEBI:60344"/>
    </cofactor>
    <text evidence="12 14">Binds 1 heme b (iron(II)-protoporphyrin IX) group per subunit.</text>
</comment>
<proteinExistence type="inferred from homology"/>
<dbReference type="AlphaFoldDB" id="B9FJB2"/>
<evidence type="ECO:0000256" key="12">
    <source>
        <dbReference type="PIRSR" id="PIRSR600823-3"/>
    </source>
</evidence>
<feature type="binding site" evidence="12">
    <location>
        <position position="51"/>
    </location>
    <ligand>
        <name>Ca(2+)</name>
        <dbReference type="ChEBI" id="CHEBI:29108"/>
        <label>1</label>
    </ligand>
</feature>
<keyword evidence="14" id="KW-0964">Secreted</keyword>
<dbReference type="SUPFAM" id="SSF48113">
    <property type="entry name" value="Heme-dependent peroxidases"/>
    <property type="match status" value="1"/>
</dbReference>
<comment type="function">
    <text evidence="14">Removal of H(2)O(2), oxidation of toxic reductants, biosynthesis and degradation of lignin, suberization, auxin catabolism, response to environmental stresses such as wounding, pathogen attack and oxidative stress.</text>
</comment>
<feature type="binding site" evidence="12">
    <location>
        <position position="181"/>
    </location>
    <ligand>
        <name>Ca(2+)</name>
        <dbReference type="ChEBI" id="CHEBI:29108"/>
        <label>2</label>
    </ligand>
</feature>
<evidence type="ECO:0000256" key="6">
    <source>
        <dbReference type="ARBA" id="ARBA00022837"/>
    </source>
</evidence>
<name>B9FJB2_ORYSJ</name>
<gene>
    <name evidence="17" type="ORF">OsJ_17705</name>
</gene>
<dbReference type="PRINTS" id="PR00458">
    <property type="entry name" value="PEROXIDASE"/>
</dbReference>
<keyword evidence="8 12" id="KW-0408">Iron</keyword>
<comment type="cofactor">
    <cofactor evidence="12 14">
        <name>Ca(2+)</name>
        <dbReference type="ChEBI" id="CHEBI:29108"/>
    </cofactor>
    <text evidence="12 14">Binds 2 calcium ions per subunit.</text>
</comment>
<evidence type="ECO:0000256" key="13">
    <source>
        <dbReference type="PIRSR" id="PIRSR600823-4"/>
    </source>
</evidence>
<comment type="catalytic activity">
    <reaction evidence="1 14">
        <text>2 a phenolic donor + H2O2 = 2 a phenolic radical donor + 2 H2O</text>
        <dbReference type="Rhea" id="RHEA:56136"/>
        <dbReference type="ChEBI" id="CHEBI:15377"/>
        <dbReference type="ChEBI" id="CHEBI:16240"/>
        <dbReference type="ChEBI" id="CHEBI:139520"/>
        <dbReference type="ChEBI" id="CHEBI:139521"/>
        <dbReference type="EC" id="1.11.1.7"/>
    </reaction>
</comment>
<evidence type="ECO:0000256" key="11">
    <source>
        <dbReference type="PIRSR" id="PIRSR600823-2"/>
    </source>
</evidence>
<dbReference type="PANTHER" id="PTHR31517">
    <property type="match status" value="1"/>
</dbReference>
<keyword evidence="9 14" id="KW-0376">Hydrogen peroxide</keyword>